<evidence type="ECO:0000256" key="1">
    <source>
        <dbReference type="ARBA" id="ARBA00022723"/>
    </source>
</evidence>
<comment type="caution">
    <text evidence="7">The sequence shown here is derived from an EMBL/GenBank/DDBJ whole genome shotgun (WGS) entry which is preliminary data.</text>
</comment>
<keyword evidence="2 4" id="KW-0863">Zinc-finger</keyword>
<dbReference type="Gramene" id="FCD_00008596-RA">
    <property type="protein sequence ID" value="FCD_00008596-RA:cds"/>
    <property type="gene ID" value="FCD_00008596"/>
</dbReference>
<evidence type="ECO:0000313" key="7">
    <source>
        <dbReference type="EMBL" id="GMN29129.1"/>
    </source>
</evidence>
<dbReference type="FunFam" id="4.10.1060.10:FF:000013">
    <property type="entry name" value="Zinc finger, RanBP2-type protein"/>
    <property type="match status" value="1"/>
</dbReference>
<organism evidence="7 8">
    <name type="scientific">Ficus carica</name>
    <name type="common">Common fig</name>
    <dbReference type="NCBI Taxonomy" id="3494"/>
    <lineage>
        <taxon>Eukaryota</taxon>
        <taxon>Viridiplantae</taxon>
        <taxon>Streptophyta</taxon>
        <taxon>Embryophyta</taxon>
        <taxon>Tracheophyta</taxon>
        <taxon>Spermatophyta</taxon>
        <taxon>Magnoliopsida</taxon>
        <taxon>eudicotyledons</taxon>
        <taxon>Gunneridae</taxon>
        <taxon>Pentapetalae</taxon>
        <taxon>rosids</taxon>
        <taxon>fabids</taxon>
        <taxon>Rosales</taxon>
        <taxon>Moraceae</taxon>
        <taxon>Ficeae</taxon>
        <taxon>Ficus</taxon>
    </lineage>
</organism>
<feature type="region of interest" description="Disordered" evidence="5">
    <location>
        <begin position="438"/>
        <end position="459"/>
    </location>
</feature>
<feature type="region of interest" description="Disordered" evidence="5">
    <location>
        <begin position="398"/>
        <end position="418"/>
    </location>
</feature>
<keyword evidence="8" id="KW-1185">Reference proteome</keyword>
<feature type="compositionally biased region" description="Basic residues" evidence="5">
    <location>
        <begin position="398"/>
        <end position="407"/>
    </location>
</feature>
<dbReference type="PROSITE" id="PS01358">
    <property type="entry name" value="ZF_RANBP2_1"/>
    <property type="match status" value="1"/>
</dbReference>
<evidence type="ECO:0000256" key="4">
    <source>
        <dbReference type="PROSITE-ProRule" id="PRU00322"/>
    </source>
</evidence>
<protein>
    <recommendedName>
        <fullName evidence="6">RanBP2-type domain-containing protein</fullName>
    </recommendedName>
</protein>
<dbReference type="Gene3D" id="4.10.1060.10">
    <property type="entry name" value="Zinc finger, RanBP2-type"/>
    <property type="match status" value="1"/>
</dbReference>
<reference evidence="7" key="1">
    <citation type="submission" date="2023-07" db="EMBL/GenBank/DDBJ databases">
        <title>draft genome sequence of fig (Ficus carica).</title>
        <authorList>
            <person name="Takahashi T."/>
            <person name="Nishimura K."/>
        </authorList>
    </citation>
    <scope>NUCLEOTIDE SEQUENCE</scope>
</reference>
<evidence type="ECO:0000256" key="5">
    <source>
        <dbReference type="SAM" id="MobiDB-lite"/>
    </source>
</evidence>
<accession>A0AA87Z3B2</accession>
<dbReference type="AlphaFoldDB" id="A0AA87Z3B2"/>
<dbReference type="EMBL" id="BTGU01000002">
    <property type="protein sequence ID" value="GMN29129.1"/>
    <property type="molecule type" value="Genomic_DNA"/>
</dbReference>
<gene>
    <name evidence="7" type="ORF">TIFTF001_002314</name>
</gene>
<feature type="compositionally biased region" description="Polar residues" evidence="5">
    <location>
        <begin position="314"/>
        <end position="332"/>
    </location>
</feature>
<dbReference type="GO" id="GO:0008270">
    <property type="term" value="F:zinc ion binding"/>
    <property type="evidence" value="ECO:0007669"/>
    <property type="project" value="UniProtKB-KW"/>
</dbReference>
<dbReference type="Proteomes" id="UP001187192">
    <property type="component" value="Unassembled WGS sequence"/>
</dbReference>
<keyword evidence="1" id="KW-0479">Metal-binding</keyword>
<feature type="compositionally biased region" description="Low complexity" evidence="5">
    <location>
        <begin position="287"/>
        <end position="303"/>
    </location>
</feature>
<name>A0AA87Z3B2_FICCA</name>
<feature type="domain" description="RanBP2-type" evidence="6">
    <location>
        <begin position="507"/>
        <end position="536"/>
    </location>
</feature>
<evidence type="ECO:0000259" key="6">
    <source>
        <dbReference type="PROSITE" id="PS50199"/>
    </source>
</evidence>
<feature type="compositionally biased region" description="Low complexity" evidence="5">
    <location>
        <begin position="230"/>
        <end position="245"/>
    </location>
</feature>
<dbReference type="SUPFAM" id="SSF90209">
    <property type="entry name" value="Ran binding protein zinc finger-like"/>
    <property type="match status" value="1"/>
</dbReference>
<proteinExistence type="predicted"/>
<sequence length="558" mass="63190">MEVEQLQMKSDLLALRQLYGLLQNIIGFSILTKSLENDGKLLDKEALQLLKNLLDDARERLSKSSTKMMSLAPKSVNILNKEASKCEQKNRNHFEHEATNVKFPVGNIAKKSDEEEAEFSKEVVKAIAEIDSRISDLQLMTMNPVKNCNEPPSRQASQPTVLGRNDEYLSKKVLKNNQTLSKLGSQLNGSQTSQGTSYVHGLRLPDLSQDEHDSGTSPPFGVIQNHPTAKKVSSTTTRKTITRRVPLIMPPPDYDHHKIIMRPTLLMDQQNNQRRKSDPSESETESETSPNSISSPTRSSSSTTEDDDESETNLQSSSSYSTLPIRTNTRKTYFSRRERDSEKGIGGLKRIKNKLGLIFHHHHHHHHHYHDHDDRNRSNWKLLQRTFHPKTKALKNNYKHNGTRKSVVKSSNNNTKRGRDTEHFHALVEGLMQHVGGRGRDRLKKPKAGKGGGNNRRLGKGIGLWQKFGGLGRMKMVNRRGRVRMGKKISPRFSRESGGKLAMGEGREGDWECGGCKNRNYAFRSFCNRCKQPRLLVDVNTPADSKWLPRIGDWICTG</sequence>
<evidence type="ECO:0000313" key="8">
    <source>
        <dbReference type="Proteomes" id="UP001187192"/>
    </source>
</evidence>
<feature type="region of interest" description="Disordered" evidence="5">
    <location>
        <begin position="206"/>
        <end position="347"/>
    </location>
</feature>
<dbReference type="PROSITE" id="PS50199">
    <property type="entry name" value="ZF_RANBP2_2"/>
    <property type="match status" value="1"/>
</dbReference>
<dbReference type="InterPro" id="IPR036443">
    <property type="entry name" value="Znf_RanBP2_sf"/>
</dbReference>
<evidence type="ECO:0000256" key="3">
    <source>
        <dbReference type="ARBA" id="ARBA00022833"/>
    </source>
</evidence>
<dbReference type="SMART" id="SM00547">
    <property type="entry name" value="ZnF_RBZ"/>
    <property type="match status" value="1"/>
</dbReference>
<dbReference type="InterPro" id="IPR001876">
    <property type="entry name" value="Znf_RanBP2"/>
</dbReference>
<evidence type="ECO:0000256" key="2">
    <source>
        <dbReference type="ARBA" id="ARBA00022771"/>
    </source>
</evidence>
<keyword evidence="3" id="KW-0862">Zinc</keyword>